<name>A0A4R3MWQ8_9BACI</name>
<keyword evidence="3" id="KW-1185">Reference proteome</keyword>
<feature type="domain" description="Aminoglycoside phosphotransferase" evidence="1">
    <location>
        <begin position="14"/>
        <end position="209"/>
    </location>
</feature>
<protein>
    <submittedName>
        <fullName evidence="2">Thiamine kinase-like enzyme</fullName>
    </submittedName>
</protein>
<dbReference type="Gene3D" id="3.90.1200.10">
    <property type="match status" value="1"/>
</dbReference>
<dbReference type="GO" id="GO:0016301">
    <property type="term" value="F:kinase activity"/>
    <property type="evidence" value="ECO:0007669"/>
    <property type="project" value="UniProtKB-KW"/>
</dbReference>
<dbReference type="EMBL" id="SMAN01000016">
    <property type="protein sequence ID" value="TCT19921.1"/>
    <property type="molecule type" value="Genomic_DNA"/>
</dbReference>
<organism evidence="2 3">
    <name type="scientific">Melghiribacillus thermohalophilus</name>
    <dbReference type="NCBI Taxonomy" id="1324956"/>
    <lineage>
        <taxon>Bacteria</taxon>
        <taxon>Bacillati</taxon>
        <taxon>Bacillota</taxon>
        <taxon>Bacilli</taxon>
        <taxon>Bacillales</taxon>
        <taxon>Bacillaceae</taxon>
        <taxon>Melghiribacillus</taxon>
    </lineage>
</organism>
<dbReference type="InterPro" id="IPR052077">
    <property type="entry name" value="CcrZ_PhaseVar_Mediator"/>
</dbReference>
<reference evidence="2 3" key="1">
    <citation type="submission" date="2019-03" db="EMBL/GenBank/DDBJ databases">
        <title>Genomic Encyclopedia of Type Strains, Phase IV (KMG-IV): sequencing the most valuable type-strain genomes for metagenomic binning, comparative biology and taxonomic classification.</title>
        <authorList>
            <person name="Goeker M."/>
        </authorList>
    </citation>
    <scope>NUCLEOTIDE SEQUENCE [LARGE SCALE GENOMIC DNA]</scope>
    <source>
        <strain evidence="2 3">DSM 25894</strain>
    </source>
</reference>
<keyword evidence="2" id="KW-0418">Kinase</keyword>
<dbReference type="InterPro" id="IPR011009">
    <property type="entry name" value="Kinase-like_dom_sf"/>
</dbReference>
<dbReference type="AlphaFoldDB" id="A0A4R3MWQ8"/>
<dbReference type="SUPFAM" id="SSF56112">
    <property type="entry name" value="Protein kinase-like (PK-like)"/>
    <property type="match status" value="1"/>
</dbReference>
<sequence>MEQILGKEWKITPAGGTTGEAYFAQREGKRLFLKRNSSPFLAVLSAEGIVPKLVWTKRMENGDVITAQKWLEGRELTPEEMKKDQVAHLLSKIHHSTELLDLLMRMGKQPLEPEDMLADLHQMIYENEQHVHKALRLLEKMLPDVQNQQKVVCHCDVNHNNWLLSKSGQLYLIDWDHAVVSDPAIDLGMLLHWYIPRGEWVSWLGRYGVELTESLQKRIHWYVIAQALLFIKWNKKRGYQEEVQRWRYFLESVLFEQIASLNNH</sequence>
<evidence type="ECO:0000259" key="1">
    <source>
        <dbReference type="Pfam" id="PF01636"/>
    </source>
</evidence>
<evidence type="ECO:0000313" key="2">
    <source>
        <dbReference type="EMBL" id="TCT19921.1"/>
    </source>
</evidence>
<dbReference type="Proteomes" id="UP000294650">
    <property type="component" value="Unassembled WGS sequence"/>
</dbReference>
<dbReference type="OrthoDB" id="3171511at2"/>
<gene>
    <name evidence="2" type="ORF">EDD68_11650</name>
</gene>
<accession>A0A4R3MWQ8</accession>
<dbReference type="PANTHER" id="PTHR40086:SF1">
    <property type="entry name" value="CELL CYCLE REGULATOR CCRZ"/>
    <property type="match status" value="1"/>
</dbReference>
<proteinExistence type="predicted"/>
<dbReference type="Pfam" id="PF01636">
    <property type="entry name" value="APH"/>
    <property type="match status" value="1"/>
</dbReference>
<dbReference type="PANTHER" id="PTHR40086">
    <property type="entry name" value="PHOSPHOTRANSFERASE YTMP-RELATED"/>
    <property type="match status" value="1"/>
</dbReference>
<keyword evidence="2" id="KW-0808">Transferase</keyword>
<comment type="caution">
    <text evidence="2">The sequence shown here is derived from an EMBL/GenBank/DDBJ whole genome shotgun (WGS) entry which is preliminary data.</text>
</comment>
<evidence type="ECO:0000313" key="3">
    <source>
        <dbReference type="Proteomes" id="UP000294650"/>
    </source>
</evidence>
<dbReference type="InterPro" id="IPR002575">
    <property type="entry name" value="Aminoglycoside_PTrfase"/>
</dbReference>